<dbReference type="PANTHER" id="PTHR43133">
    <property type="entry name" value="RNA POLYMERASE ECF-TYPE SIGMA FACTO"/>
    <property type="match status" value="1"/>
</dbReference>
<proteinExistence type="inferred from homology"/>
<dbReference type="InterPro" id="IPR014284">
    <property type="entry name" value="RNA_pol_sigma-70_dom"/>
</dbReference>
<dbReference type="NCBIfam" id="TIGR02937">
    <property type="entry name" value="sigma70-ECF"/>
    <property type="match status" value="1"/>
</dbReference>
<evidence type="ECO:0000256" key="3">
    <source>
        <dbReference type="ARBA" id="ARBA00023082"/>
    </source>
</evidence>
<dbReference type="PANTHER" id="PTHR43133:SF62">
    <property type="entry name" value="RNA POLYMERASE SIGMA FACTOR SIGZ"/>
    <property type="match status" value="1"/>
</dbReference>
<evidence type="ECO:0000256" key="4">
    <source>
        <dbReference type="ARBA" id="ARBA00023163"/>
    </source>
</evidence>
<feature type="domain" description="RNA polymerase sigma-70 region 2" evidence="5">
    <location>
        <begin position="39"/>
        <end position="106"/>
    </location>
</feature>
<evidence type="ECO:0000259" key="5">
    <source>
        <dbReference type="Pfam" id="PF04542"/>
    </source>
</evidence>
<dbReference type="Gene3D" id="1.10.10.10">
    <property type="entry name" value="Winged helix-like DNA-binding domain superfamily/Winged helix DNA-binding domain"/>
    <property type="match status" value="1"/>
</dbReference>
<feature type="domain" description="RNA polymerase sigma factor 70 region 4 type 2" evidence="6">
    <location>
        <begin position="138"/>
        <end position="189"/>
    </location>
</feature>
<sequence length="200" mass="20904">MGVRGGPIGGSFFPAGAALADDLLLAGLAEGDAQLSVAFVRRFQRKVFGVAVAVLGDASLAEDVAQQAFERAWRHAALFDPRRGTVGGWLAGITHNLAVDVVRSRRPAPIDPGDIEALLGAVTRTPEGVALASESAAEVRAAIRELPVEQARALVLSAYRGLTAREVAEVEGIPLGTAKTRIRTAMLRLHAALEPGRNGS</sequence>
<dbReference type="SUPFAM" id="SSF88946">
    <property type="entry name" value="Sigma2 domain of RNA polymerase sigma factors"/>
    <property type="match status" value="1"/>
</dbReference>
<dbReference type="InterPro" id="IPR013249">
    <property type="entry name" value="RNA_pol_sigma70_r4_t2"/>
</dbReference>
<dbReference type="Pfam" id="PF08281">
    <property type="entry name" value="Sigma70_r4_2"/>
    <property type="match status" value="1"/>
</dbReference>
<dbReference type="InterPro" id="IPR039425">
    <property type="entry name" value="RNA_pol_sigma-70-like"/>
</dbReference>
<dbReference type="InterPro" id="IPR036388">
    <property type="entry name" value="WH-like_DNA-bd_sf"/>
</dbReference>
<dbReference type="InterPro" id="IPR013325">
    <property type="entry name" value="RNA_pol_sigma_r2"/>
</dbReference>
<reference evidence="7 8" key="1">
    <citation type="journal article" date="2019" name="Int. J. Syst. Evol. Microbiol.">
        <title>The Global Catalogue of Microorganisms (GCM) 10K type strain sequencing project: providing services to taxonomists for standard genome sequencing and annotation.</title>
        <authorList>
            <consortium name="The Broad Institute Genomics Platform"/>
            <consortium name="The Broad Institute Genome Sequencing Center for Infectious Disease"/>
            <person name="Wu L."/>
            <person name="Ma J."/>
        </authorList>
    </citation>
    <scope>NUCLEOTIDE SEQUENCE [LARGE SCALE GENOMIC DNA]</scope>
    <source>
        <strain evidence="7 8">JCM 16009</strain>
    </source>
</reference>
<evidence type="ECO:0000313" key="8">
    <source>
        <dbReference type="Proteomes" id="UP001500449"/>
    </source>
</evidence>
<dbReference type="CDD" id="cd06171">
    <property type="entry name" value="Sigma70_r4"/>
    <property type="match status" value="1"/>
</dbReference>
<comment type="caution">
    <text evidence="7">The sequence shown here is derived from an EMBL/GenBank/DDBJ whole genome shotgun (WGS) entry which is preliminary data.</text>
</comment>
<dbReference type="SUPFAM" id="SSF88659">
    <property type="entry name" value="Sigma3 and sigma4 domains of RNA polymerase sigma factors"/>
    <property type="match status" value="1"/>
</dbReference>
<keyword evidence="3" id="KW-0731">Sigma factor</keyword>
<dbReference type="InterPro" id="IPR013324">
    <property type="entry name" value="RNA_pol_sigma_r3/r4-like"/>
</dbReference>
<evidence type="ECO:0000256" key="2">
    <source>
        <dbReference type="ARBA" id="ARBA00023015"/>
    </source>
</evidence>
<keyword evidence="8" id="KW-1185">Reference proteome</keyword>
<dbReference type="Pfam" id="PF04542">
    <property type="entry name" value="Sigma70_r2"/>
    <property type="match status" value="1"/>
</dbReference>
<name>A0ABN2MRJ6_9PSEU</name>
<dbReference type="EMBL" id="BAAAQK010000003">
    <property type="protein sequence ID" value="GAA1835192.1"/>
    <property type="molecule type" value="Genomic_DNA"/>
</dbReference>
<dbReference type="InterPro" id="IPR007627">
    <property type="entry name" value="RNA_pol_sigma70_r2"/>
</dbReference>
<comment type="similarity">
    <text evidence="1">Belongs to the sigma-70 factor family. ECF subfamily.</text>
</comment>
<gene>
    <name evidence="7" type="ORF">GCM10009836_11930</name>
</gene>
<keyword evidence="4" id="KW-0804">Transcription</keyword>
<accession>A0ABN2MRJ6</accession>
<evidence type="ECO:0000256" key="1">
    <source>
        <dbReference type="ARBA" id="ARBA00010641"/>
    </source>
</evidence>
<evidence type="ECO:0000259" key="6">
    <source>
        <dbReference type="Pfam" id="PF08281"/>
    </source>
</evidence>
<dbReference type="Gene3D" id="1.10.1740.10">
    <property type="match status" value="1"/>
</dbReference>
<keyword evidence="2" id="KW-0805">Transcription regulation</keyword>
<protein>
    <submittedName>
        <fullName evidence="7">Sigma-70 family RNA polymerase sigma factor</fullName>
    </submittedName>
</protein>
<organism evidence="7 8">
    <name type="scientific">Pseudonocardia ailaonensis</name>
    <dbReference type="NCBI Taxonomy" id="367279"/>
    <lineage>
        <taxon>Bacteria</taxon>
        <taxon>Bacillati</taxon>
        <taxon>Actinomycetota</taxon>
        <taxon>Actinomycetes</taxon>
        <taxon>Pseudonocardiales</taxon>
        <taxon>Pseudonocardiaceae</taxon>
        <taxon>Pseudonocardia</taxon>
    </lineage>
</organism>
<evidence type="ECO:0000313" key="7">
    <source>
        <dbReference type="EMBL" id="GAA1835192.1"/>
    </source>
</evidence>
<dbReference type="Proteomes" id="UP001500449">
    <property type="component" value="Unassembled WGS sequence"/>
</dbReference>
<dbReference type="RefSeq" id="WP_344413165.1">
    <property type="nucleotide sequence ID" value="NZ_BAAAQK010000003.1"/>
</dbReference>